<dbReference type="InterPro" id="IPR050466">
    <property type="entry name" value="Carboxylest/Gibb_receptor"/>
</dbReference>
<protein>
    <recommendedName>
        <fullName evidence="2">Alpha/beta hydrolase fold-3 domain-containing protein</fullName>
    </recommendedName>
</protein>
<evidence type="ECO:0000256" key="1">
    <source>
        <dbReference type="ARBA" id="ARBA00010515"/>
    </source>
</evidence>
<dbReference type="Gene3D" id="3.40.50.1820">
    <property type="entry name" value="alpha/beta hydrolase"/>
    <property type="match status" value="2"/>
</dbReference>
<sequence length="256" mass="28863">MFFDDMCSHLAARVPAVIASVNYRLAPEHRYPSQYEDGFDALRFIDQRHNDFIYVNTDVGKCFIGGDSAGANIAHHVMVRAAEQAGQFSKLRIAGMLALQPFFGGEERTESELRLTKVPVLSVHATDAYWREFLPEGADRNHPAAHVFARGDEEFRNLDFPVSLVVMGGNDPLQDWDRRDILEKFSYQTVHLFMPRLGSPSMPSTPRSPTTSAAMYVDARVPIVVASVNYGLASEFKHPNQYDDGFDVLKFIDPRY</sequence>
<dbReference type="GO" id="GO:0016787">
    <property type="term" value="F:hydrolase activity"/>
    <property type="evidence" value="ECO:0007669"/>
    <property type="project" value="InterPro"/>
</dbReference>
<dbReference type="AlphaFoldDB" id="A0A8X8X1F5"/>
<dbReference type="SUPFAM" id="SSF53474">
    <property type="entry name" value="alpha/beta-Hydrolases"/>
    <property type="match status" value="1"/>
</dbReference>
<evidence type="ECO:0000313" key="4">
    <source>
        <dbReference type="Proteomes" id="UP000298416"/>
    </source>
</evidence>
<dbReference type="EMBL" id="PNBA02000013">
    <property type="protein sequence ID" value="KAG6404259.1"/>
    <property type="molecule type" value="Genomic_DNA"/>
</dbReference>
<feature type="domain" description="Alpha/beta hydrolase fold-3" evidence="2">
    <location>
        <begin position="4"/>
        <end position="178"/>
    </location>
</feature>
<accession>A0A8X8X1F5</accession>
<dbReference type="Pfam" id="PF07859">
    <property type="entry name" value="Abhydrolase_3"/>
    <property type="match status" value="1"/>
</dbReference>
<reference evidence="3" key="1">
    <citation type="submission" date="2018-01" db="EMBL/GenBank/DDBJ databases">
        <authorList>
            <person name="Mao J.F."/>
        </authorList>
    </citation>
    <scope>NUCLEOTIDE SEQUENCE</scope>
    <source>
        <strain evidence="3">Huo1</strain>
        <tissue evidence="3">Leaf</tissue>
    </source>
</reference>
<comment type="caution">
    <text evidence="3">The sequence shown here is derived from an EMBL/GenBank/DDBJ whole genome shotgun (WGS) entry which is preliminary data.</text>
</comment>
<gene>
    <name evidence="3" type="ORF">SASPL_136505</name>
</gene>
<evidence type="ECO:0000313" key="3">
    <source>
        <dbReference type="EMBL" id="KAG6404259.1"/>
    </source>
</evidence>
<dbReference type="InterPro" id="IPR029058">
    <property type="entry name" value="AB_hydrolase_fold"/>
</dbReference>
<keyword evidence="4" id="KW-1185">Reference proteome</keyword>
<organism evidence="3">
    <name type="scientific">Salvia splendens</name>
    <name type="common">Scarlet sage</name>
    <dbReference type="NCBI Taxonomy" id="180675"/>
    <lineage>
        <taxon>Eukaryota</taxon>
        <taxon>Viridiplantae</taxon>
        <taxon>Streptophyta</taxon>
        <taxon>Embryophyta</taxon>
        <taxon>Tracheophyta</taxon>
        <taxon>Spermatophyta</taxon>
        <taxon>Magnoliopsida</taxon>
        <taxon>eudicotyledons</taxon>
        <taxon>Gunneridae</taxon>
        <taxon>Pentapetalae</taxon>
        <taxon>asterids</taxon>
        <taxon>lamiids</taxon>
        <taxon>Lamiales</taxon>
        <taxon>Lamiaceae</taxon>
        <taxon>Nepetoideae</taxon>
        <taxon>Mentheae</taxon>
        <taxon>Salviinae</taxon>
        <taxon>Salvia</taxon>
        <taxon>Salvia subgen. Calosphace</taxon>
        <taxon>core Calosphace</taxon>
    </lineage>
</organism>
<dbReference type="PANTHER" id="PTHR23024:SF24">
    <property type="entry name" value="ALPHA_BETA HYDROLASE FOLD-3 DOMAIN-CONTAINING PROTEIN"/>
    <property type="match status" value="1"/>
</dbReference>
<proteinExistence type="inferred from homology"/>
<dbReference type="Proteomes" id="UP000298416">
    <property type="component" value="Unassembled WGS sequence"/>
</dbReference>
<reference evidence="3" key="2">
    <citation type="submission" date="2020-08" db="EMBL/GenBank/DDBJ databases">
        <title>Plant Genome Project.</title>
        <authorList>
            <person name="Zhang R.-G."/>
        </authorList>
    </citation>
    <scope>NUCLEOTIDE SEQUENCE</scope>
    <source>
        <strain evidence="3">Huo1</strain>
        <tissue evidence="3">Leaf</tissue>
    </source>
</reference>
<comment type="similarity">
    <text evidence="1">Belongs to the 'GDXG' lipolytic enzyme family.</text>
</comment>
<evidence type="ECO:0000259" key="2">
    <source>
        <dbReference type="Pfam" id="PF07859"/>
    </source>
</evidence>
<dbReference type="PANTHER" id="PTHR23024">
    <property type="entry name" value="ARYLACETAMIDE DEACETYLASE"/>
    <property type="match status" value="1"/>
</dbReference>
<name>A0A8X8X1F5_SALSN</name>
<dbReference type="InterPro" id="IPR013094">
    <property type="entry name" value="AB_hydrolase_3"/>
</dbReference>